<protein>
    <submittedName>
        <fullName evidence="1">Uncharacterized protein</fullName>
    </submittedName>
</protein>
<organism evidence="1">
    <name type="scientific">Cacopsylla melanoneura</name>
    <dbReference type="NCBI Taxonomy" id="428564"/>
    <lineage>
        <taxon>Eukaryota</taxon>
        <taxon>Metazoa</taxon>
        <taxon>Ecdysozoa</taxon>
        <taxon>Arthropoda</taxon>
        <taxon>Hexapoda</taxon>
        <taxon>Insecta</taxon>
        <taxon>Pterygota</taxon>
        <taxon>Neoptera</taxon>
        <taxon>Paraneoptera</taxon>
        <taxon>Hemiptera</taxon>
        <taxon>Sternorrhyncha</taxon>
        <taxon>Psylloidea</taxon>
        <taxon>Psyllidae</taxon>
        <taxon>Psyllinae</taxon>
        <taxon>Cacopsylla</taxon>
    </lineage>
</organism>
<name>A0A8D8QZQ5_9HEMI</name>
<sequence>MFRKRYKSTRLDLSLRVYPCSRLLTTTRILRAYLCLNAGPAQVYASTSVYSLKSRTHLRTKSVIPICVQNRELAYKNGRNLRPKSRLRKTLLTCRFKFLKTASSAHIIYV</sequence>
<dbReference type="EMBL" id="HBUF01117955">
    <property type="protein sequence ID" value="CAG6641558.1"/>
    <property type="molecule type" value="Transcribed_RNA"/>
</dbReference>
<evidence type="ECO:0000313" key="1">
    <source>
        <dbReference type="EMBL" id="CAG6641558.1"/>
    </source>
</evidence>
<dbReference type="EMBL" id="HBUF01634481">
    <property type="protein sequence ID" value="CAG6783790.1"/>
    <property type="molecule type" value="Transcribed_RNA"/>
</dbReference>
<dbReference type="EMBL" id="HBUF01297309">
    <property type="protein sequence ID" value="CAG6690400.1"/>
    <property type="molecule type" value="Transcribed_RNA"/>
</dbReference>
<dbReference type="AlphaFoldDB" id="A0A8D8QZQ5"/>
<proteinExistence type="predicted"/>
<reference evidence="1" key="1">
    <citation type="submission" date="2021-05" db="EMBL/GenBank/DDBJ databases">
        <authorList>
            <person name="Alioto T."/>
            <person name="Alioto T."/>
            <person name="Gomez Garrido J."/>
        </authorList>
    </citation>
    <scope>NUCLEOTIDE SEQUENCE</scope>
</reference>
<accession>A0A8D8QZQ5</accession>